<dbReference type="GO" id="GO:0005524">
    <property type="term" value="F:ATP binding"/>
    <property type="evidence" value="ECO:0007669"/>
    <property type="project" value="UniProtKB-KW"/>
</dbReference>
<dbReference type="STRING" id="1245469.S58_19530"/>
<keyword evidence="2" id="KW-0547">Nucleotide-binding</keyword>
<dbReference type="SUPFAM" id="SSF53244">
    <property type="entry name" value="MurD-like peptide ligases, peptide-binding domain"/>
    <property type="match status" value="1"/>
</dbReference>
<dbReference type="Gene3D" id="3.90.190.20">
    <property type="entry name" value="Mur ligase, C-terminal domain"/>
    <property type="match status" value="1"/>
</dbReference>
<keyword evidence="3" id="KW-0067">ATP-binding</keyword>
<dbReference type="Gene3D" id="3.40.1190.10">
    <property type="entry name" value="Mur-like, catalytic domain"/>
    <property type="match status" value="1"/>
</dbReference>
<feature type="domain" description="Mur ligase C-terminal" evidence="4">
    <location>
        <begin position="324"/>
        <end position="437"/>
    </location>
</feature>
<dbReference type="InterPro" id="IPR036565">
    <property type="entry name" value="Mur-like_cat_sf"/>
</dbReference>
<dbReference type="HOGENOM" id="CLU_031507_4_1_5"/>
<accession>M4ZP05</accession>
<dbReference type="KEGG" id="aol:S58_19530"/>
<dbReference type="Proteomes" id="UP000011841">
    <property type="component" value="Chromosome"/>
</dbReference>
<dbReference type="SUPFAM" id="SSF53623">
    <property type="entry name" value="MurD-like peptide ligases, catalytic domain"/>
    <property type="match status" value="1"/>
</dbReference>
<dbReference type="Pfam" id="PF02875">
    <property type="entry name" value="Mur_ligase_C"/>
    <property type="match status" value="1"/>
</dbReference>
<dbReference type="PANTHER" id="PTHR43024">
    <property type="entry name" value="UDP-N-ACETYLMURAMOYL-TRIPEPTIDE--D-ALANYL-D-ALANINE LIGASE"/>
    <property type="match status" value="1"/>
</dbReference>
<dbReference type="Gene3D" id="3.40.1390.10">
    <property type="entry name" value="MurE/MurF, N-terminal domain"/>
    <property type="match status" value="1"/>
</dbReference>
<dbReference type="eggNOG" id="COG0770">
    <property type="taxonomic scope" value="Bacteria"/>
</dbReference>
<proteinExistence type="predicted"/>
<keyword evidence="1 6" id="KW-0436">Ligase</keyword>
<dbReference type="InterPro" id="IPR035911">
    <property type="entry name" value="MurE/MurF_N"/>
</dbReference>
<feature type="domain" description="Mur ligase central" evidence="5">
    <location>
        <begin position="121"/>
        <end position="294"/>
    </location>
</feature>
<evidence type="ECO:0000256" key="2">
    <source>
        <dbReference type="ARBA" id="ARBA00022741"/>
    </source>
</evidence>
<dbReference type="AlphaFoldDB" id="M4ZP05"/>
<dbReference type="InterPro" id="IPR036615">
    <property type="entry name" value="Mur_ligase_C_dom_sf"/>
</dbReference>
<dbReference type="SUPFAM" id="SSF63418">
    <property type="entry name" value="MurE/MurF N-terminal domain"/>
    <property type="match status" value="1"/>
</dbReference>
<dbReference type="InterPro" id="IPR013221">
    <property type="entry name" value="Mur_ligase_cen"/>
</dbReference>
<evidence type="ECO:0000259" key="5">
    <source>
        <dbReference type="Pfam" id="PF08245"/>
    </source>
</evidence>
<name>M4ZP05_9BRAD</name>
<organism evidence="6 7">
    <name type="scientific">Bradyrhizobium oligotrophicum S58</name>
    <dbReference type="NCBI Taxonomy" id="1245469"/>
    <lineage>
        <taxon>Bacteria</taxon>
        <taxon>Pseudomonadati</taxon>
        <taxon>Pseudomonadota</taxon>
        <taxon>Alphaproteobacteria</taxon>
        <taxon>Hyphomicrobiales</taxon>
        <taxon>Nitrobacteraceae</taxon>
        <taxon>Bradyrhizobium</taxon>
    </lineage>
</organism>
<gene>
    <name evidence="6" type="ORF">S58_19530</name>
</gene>
<dbReference type="Pfam" id="PF08245">
    <property type="entry name" value="Mur_ligase_M"/>
    <property type="match status" value="1"/>
</dbReference>
<dbReference type="RefSeq" id="WP_015665087.1">
    <property type="nucleotide sequence ID" value="NC_020453.1"/>
</dbReference>
<dbReference type="GO" id="GO:0016881">
    <property type="term" value="F:acid-amino acid ligase activity"/>
    <property type="evidence" value="ECO:0007669"/>
    <property type="project" value="InterPro"/>
</dbReference>
<dbReference type="InterPro" id="IPR051046">
    <property type="entry name" value="MurCDEF_CellWall_CoF430Synth"/>
</dbReference>
<evidence type="ECO:0000259" key="4">
    <source>
        <dbReference type="Pfam" id="PF02875"/>
    </source>
</evidence>
<dbReference type="PATRIC" id="fig|1245469.3.peg.1995"/>
<evidence type="ECO:0000256" key="1">
    <source>
        <dbReference type="ARBA" id="ARBA00022598"/>
    </source>
</evidence>
<keyword evidence="7" id="KW-1185">Reference proteome</keyword>
<dbReference type="EMBL" id="AP012603">
    <property type="protein sequence ID" value="BAM87960.1"/>
    <property type="molecule type" value="Genomic_DNA"/>
</dbReference>
<protein>
    <submittedName>
        <fullName evidence="6">UDP-N-acetylmuramoyl-tripeptide-D-alanyl-D-alanine ligase</fullName>
    </submittedName>
</protein>
<dbReference type="InterPro" id="IPR004101">
    <property type="entry name" value="Mur_ligase_C"/>
</dbReference>
<evidence type="ECO:0000313" key="7">
    <source>
        <dbReference type="Proteomes" id="UP000011841"/>
    </source>
</evidence>
<dbReference type="OrthoDB" id="9801978at2"/>
<evidence type="ECO:0000313" key="6">
    <source>
        <dbReference type="EMBL" id="BAM87960.1"/>
    </source>
</evidence>
<dbReference type="GeneID" id="301815872"/>
<reference evidence="6 7" key="1">
    <citation type="journal article" date="2013" name="Appl. Environ. Microbiol.">
        <title>Genome analysis suggests that the soil oligotrophic bacterium Agromonas oligotrophica (Bradyrhizobium oligotrophicum) is a nitrogen-fixing symbiont of Aeschynomene indica.</title>
        <authorList>
            <person name="Okubo T."/>
            <person name="Fukushima S."/>
            <person name="Itakura M."/>
            <person name="Oshima K."/>
            <person name="Longtonglang A."/>
            <person name="Teaumroong N."/>
            <person name="Mitsui H."/>
            <person name="Hattori M."/>
            <person name="Hattori R."/>
            <person name="Hattori T."/>
            <person name="Minamisawa K."/>
        </authorList>
    </citation>
    <scope>NUCLEOTIDE SEQUENCE [LARGE SCALE GENOMIC DNA]</scope>
    <source>
        <strain evidence="6 7">S58</strain>
    </source>
</reference>
<evidence type="ECO:0000256" key="3">
    <source>
        <dbReference type="ARBA" id="ARBA00022840"/>
    </source>
</evidence>
<dbReference type="PANTHER" id="PTHR43024:SF1">
    <property type="entry name" value="UDP-N-ACETYLMURAMOYL-TRIPEPTIDE--D-ALANYL-D-ALANINE LIGASE"/>
    <property type="match status" value="1"/>
</dbReference>
<sequence>MTRALWTVAEAARALGLAGDYPETPIDFVTQDSRAVKPGSLFVALSGTPSGGFVSSFASSRDGWEFAANAEAAGAVAMIVPHRIEGITVPQLVVPDTLIDGLWALARGARARFHGPVIGLTGSAGKTSTKEFIAAYPGASASPSSFNNFWGVPLTLCNADPNASVWVVEMGMNQTGEIARLTELSKPTVALVVNVQPVHLEKLGSLEAIRKEKVSIACGLPADGVLVLPADLAAPEWTGKVIRFGGDAEVREVSHIARGESWDVTADIAGRRVAFALTPGAPHRLHNALAALASVTAAGLDPALLAQELGQVGIMTGRGVEQTVGDIVLIDDSFNGNPASMAAALDSLQARPVRGRRIAVIGDMLELGAEAPAYHADMVGHLADIDGVYCVGPLMRHLFDNLPREKRLGWHEDPVTLDAGQVAALLAPGDVVVIKGSKKIFWVNKFVSKLAAALPGRS</sequence>